<dbReference type="PRINTS" id="PR00727">
    <property type="entry name" value="LEADERPTASE"/>
</dbReference>
<sequence>MSRTDPAGTAQHKPTPDPSTPAPSDPSDSTTPDPSTPATPPAPAPTGPADHEPAGPGQPAPPASDDQAPPADAPEGDPPPTKKKSSWRESILLVSGGVVAALLVRLFVLDSFYIPSESMEDTLLINDRVIVNRLTGDLGRGEVVVFDGWDGTTTIKRVIGIGGDHVKCCDAKGRITVNGTPLDEESYLNPQDFPSQKKFDVTVPKDRLWLMGDHRAASEDSRAYIDDRFHGTISTDHVIGRAFALYWPFSRVTTLPVPATFSKVR</sequence>
<dbReference type="RefSeq" id="WP_262845618.1">
    <property type="nucleotide sequence ID" value="NZ_JANZYP010000040.1"/>
</dbReference>
<evidence type="ECO:0000256" key="1">
    <source>
        <dbReference type="ARBA" id="ARBA00004401"/>
    </source>
</evidence>
<comment type="subcellular location">
    <subcellularLocation>
        <location evidence="1">Cell membrane</location>
        <topology evidence="1">Single-pass type II membrane protein</topology>
    </subcellularLocation>
    <subcellularLocation>
        <location evidence="3">Membrane</location>
        <topology evidence="3">Single-pass type II membrane protein</topology>
    </subcellularLocation>
</comment>
<comment type="caution">
    <text evidence="6">The sequence shown here is derived from an EMBL/GenBank/DDBJ whole genome shotgun (WGS) entry which is preliminary data.</text>
</comment>
<evidence type="ECO:0000313" key="6">
    <source>
        <dbReference type="EMBL" id="MFC4591755.1"/>
    </source>
</evidence>
<keyword evidence="3" id="KW-0812">Transmembrane</keyword>
<evidence type="ECO:0000259" key="5">
    <source>
        <dbReference type="Pfam" id="PF10502"/>
    </source>
</evidence>
<feature type="domain" description="Peptidase S26" evidence="5">
    <location>
        <begin position="88"/>
        <end position="247"/>
    </location>
</feature>
<dbReference type="PANTHER" id="PTHR43390:SF1">
    <property type="entry name" value="CHLOROPLAST PROCESSING PEPTIDASE"/>
    <property type="match status" value="1"/>
</dbReference>
<dbReference type="NCBIfam" id="TIGR02227">
    <property type="entry name" value="sigpep_I_bact"/>
    <property type="match status" value="1"/>
</dbReference>
<dbReference type="SUPFAM" id="SSF51306">
    <property type="entry name" value="LexA/Signal peptidase"/>
    <property type="match status" value="1"/>
</dbReference>
<dbReference type="CDD" id="cd06530">
    <property type="entry name" value="S26_SPase_I"/>
    <property type="match status" value="1"/>
</dbReference>
<proteinExistence type="inferred from homology"/>
<keyword evidence="3" id="KW-1133">Transmembrane helix</keyword>
<comment type="catalytic activity">
    <reaction evidence="3">
        <text>Cleavage of hydrophobic, N-terminal signal or leader sequences from secreted and periplasmic proteins.</text>
        <dbReference type="EC" id="3.4.21.89"/>
    </reaction>
</comment>
<dbReference type="EMBL" id="JBHSFN010000037">
    <property type="protein sequence ID" value="MFC4591755.1"/>
    <property type="molecule type" value="Genomic_DNA"/>
</dbReference>
<feature type="compositionally biased region" description="Pro residues" evidence="4">
    <location>
        <begin position="34"/>
        <end position="46"/>
    </location>
</feature>
<protein>
    <recommendedName>
        <fullName evidence="3">Signal peptidase I</fullName>
        <ecNumber evidence="3">3.4.21.89</ecNumber>
    </recommendedName>
</protein>
<dbReference type="InterPro" id="IPR000223">
    <property type="entry name" value="Pept_S26A_signal_pept_1"/>
</dbReference>
<dbReference type="GO" id="GO:0009003">
    <property type="term" value="F:signal peptidase activity"/>
    <property type="evidence" value="ECO:0007669"/>
    <property type="project" value="UniProtKB-EC"/>
</dbReference>
<evidence type="ECO:0000256" key="4">
    <source>
        <dbReference type="SAM" id="MobiDB-lite"/>
    </source>
</evidence>
<dbReference type="Gene3D" id="2.10.109.10">
    <property type="entry name" value="Umud Fragment, subunit A"/>
    <property type="match status" value="1"/>
</dbReference>
<comment type="similarity">
    <text evidence="2 3">Belongs to the peptidase S26 family.</text>
</comment>
<reference evidence="7" key="1">
    <citation type="journal article" date="2019" name="Int. J. Syst. Evol. Microbiol.">
        <title>The Global Catalogue of Microorganisms (GCM) 10K type strain sequencing project: providing services to taxonomists for standard genome sequencing and annotation.</title>
        <authorList>
            <consortium name="The Broad Institute Genomics Platform"/>
            <consortium name="The Broad Institute Genome Sequencing Center for Infectious Disease"/>
            <person name="Wu L."/>
            <person name="Ma J."/>
        </authorList>
    </citation>
    <scope>NUCLEOTIDE SEQUENCE [LARGE SCALE GENOMIC DNA]</scope>
    <source>
        <strain evidence="7">CCUG 49560</strain>
    </source>
</reference>
<keyword evidence="3 6" id="KW-0378">Hydrolase</keyword>
<dbReference type="Proteomes" id="UP001595891">
    <property type="component" value="Unassembled WGS sequence"/>
</dbReference>
<dbReference type="EC" id="3.4.21.89" evidence="3"/>
<dbReference type="InterPro" id="IPR036286">
    <property type="entry name" value="LexA/Signal_pep-like_sf"/>
</dbReference>
<evidence type="ECO:0000313" key="7">
    <source>
        <dbReference type="Proteomes" id="UP001595891"/>
    </source>
</evidence>
<keyword evidence="3" id="KW-0645">Protease</keyword>
<evidence type="ECO:0000256" key="2">
    <source>
        <dbReference type="ARBA" id="ARBA00009370"/>
    </source>
</evidence>
<evidence type="ECO:0000256" key="3">
    <source>
        <dbReference type="RuleBase" id="RU362042"/>
    </source>
</evidence>
<dbReference type="InterPro" id="IPR019533">
    <property type="entry name" value="Peptidase_S26"/>
</dbReference>
<organism evidence="6 7">
    <name type="scientific">Sphaerisporangium corydalis</name>
    <dbReference type="NCBI Taxonomy" id="1441875"/>
    <lineage>
        <taxon>Bacteria</taxon>
        <taxon>Bacillati</taxon>
        <taxon>Actinomycetota</taxon>
        <taxon>Actinomycetes</taxon>
        <taxon>Streptosporangiales</taxon>
        <taxon>Streptosporangiaceae</taxon>
        <taxon>Sphaerisporangium</taxon>
    </lineage>
</organism>
<keyword evidence="3" id="KW-0472">Membrane</keyword>
<dbReference type="PANTHER" id="PTHR43390">
    <property type="entry name" value="SIGNAL PEPTIDASE I"/>
    <property type="match status" value="1"/>
</dbReference>
<accession>A0ABV9ETN1</accession>
<name>A0ABV9ETN1_9ACTN</name>
<dbReference type="Pfam" id="PF10502">
    <property type="entry name" value="Peptidase_S26"/>
    <property type="match status" value="1"/>
</dbReference>
<feature type="region of interest" description="Disordered" evidence="4">
    <location>
        <begin position="1"/>
        <end position="85"/>
    </location>
</feature>
<feature type="transmembrane region" description="Helical" evidence="3">
    <location>
        <begin position="91"/>
        <end position="114"/>
    </location>
</feature>
<gene>
    <name evidence="6" type="primary">lepB</name>
    <name evidence="6" type="ORF">ACFO8L_37075</name>
</gene>
<keyword evidence="7" id="KW-1185">Reference proteome</keyword>